<protein>
    <submittedName>
        <fullName evidence="1">Uncharacterized protein</fullName>
    </submittedName>
</protein>
<dbReference type="EMBL" id="LR134479">
    <property type="protein sequence ID" value="VEI24842.1"/>
    <property type="molecule type" value="Genomic_DNA"/>
</dbReference>
<dbReference type="Proteomes" id="UP000282386">
    <property type="component" value="Chromosome"/>
</dbReference>
<dbReference type="AlphaFoldDB" id="A0A7Z9A646"/>
<organism evidence="1 2">
    <name type="scientific">Rothia aeria</name>
    <dbReference type="NCBI Taxonomy" id="172042"/>
    <lineage>
        <taxon>Bacteria</taxon>
        <taxon>Bacillati</taxon>
        <taxon>Actinomycetota</taxon>
        <taxon>Actinomycetes</taxon>
        <taxon>Micrococcales</taxon>
        <taxon>Micrococcaceae</taxon>
        <taxon>Rothia</taxon>
    </lineage>
</organism>
<sequence length="107" mass="12282">MEASQDKEHKSAIELDLLLDDFVLDKNSNCLKELFELPSGKWAEAKHFFDQDYYASNYRNSNISVCWLPDVDGSTDKYRIIVFFDTNDLVSQVISLNMATLSSNNSF</sequence>
<reference evidence="1 2" key="1">
    <citation type="submission" date="2018-12" db="EMBL/GenBank/DDBJ databases">
        <authorList>
            <consortium name="Pathogen Informatics"/>
        </authorList>
    </citation>
    <scope>NUCLEOTIDE SEQUENCE [LARGE SCALE GENOMIC DNA]</scope>
    <source>
        <strain evidence="1 2">NCTC10207</strain>
    </source>
</reference>
<name>A0A7Z9A646_9MICC</name>
<gene>
    <name evidence="1" type="ORF">NCTC10207_02282</name>
</gene>
<accession>A0A7Z9A646</accession>
<evidence type="ECO:0000313" key="1">
    <source>
        <dbReference type="EMBL" id="VEI24842.1"/>
    </source>
</evidence>
<proteinExistence type="predicted"/>
<dbReference type="RefSeq" id="WP_126500710.1">
    <property type="nucleotide sequence ID" value="NZ_CAJPQC010000019.1"/>
</dbReference>
<evidence type="ECO:0000313" key="2">
    <source>
        <dbReference type="Proteomes" id="UP000282386"/>
    </source>
</evidence>